<organism evidence="2 3">
    <name type="scientific">Promicromonospora thailandica</name>
    <dbReference type="NCBI Taxonomy" id="765201"/>
    <lineage>
        <taxon>Bacteria</taxon>
        <taxon>Bacillati</taxon>
        <taxon>Actinomycetota</taxon>
        <taxon>Actinomycetes</taxon>
        <taxon>Micrococcales</taxon>
        <taxon>Promicromonosporaceae</taxon>
        <taxon>Promicromonospora</taxon>
    </lineage>
</organism>
<gene>
    <name evidence="2" type="ORF">APR03_002906</name>
</gene>
<feature type="domain" description="FtsK gamma" evidence="1">
    <location>
        <begin position="271"/>
        <end position="336"/>
    </location>
</feature>
<sequence length="350" mass="37758">MTAFTVPRGDLTAALAAVMPHAGTEHPWGTLRFAPGEQTLRVWATDGFTAAHAKVRLFEHEDAGREVFDLAALDAGNVLQVFRATGGKDERAMRDAEEIRLDVSPLAKQLTVSEVGSLVDGSVLQVPLVEHTGEDRYPNVPAFMATFIAAPVVRSAWQLGPERISSFLKAAKAYDDFLRVKACGTGLAVAIGSKFVGVMSAARLDEETLREMEDEAVRWGHDLNSWGEPRRSPFVKDPTPPQEDGQKTFDLRTATGVVDVVDLGKAAEAAVDQDAALVLAAAELVVPTQYGSVAMLQRKLRVGFAKAGHLMDRLEAAGIVGPYESDKARQVLVVDLDKARELLATETEEG</sequence>
<dbReference type="InterPro" id="IPR036388">
    <property type="entry name" value="WH-like_DNA-bd_sf"/>
</dbReference>
<evidence type="ECO:0000313" key="3">
    <source>
        <dbReference type="Proteomes" id="UP001139493"/>
    </source>
</evidence>
<dbReference type="Proteomes" id="UP001139493">
    <property type="component" value="Unassembled WGS sequence"/>
</dbReference>
<name>A0A9X2G4E9_9MICO</name>
<evidence type="ECO:0000313" key="2">
    <source>
        <dbReference type="EMBL" id="MCP2265550.1"/>
    </source>
</evidence>
<dbReference type="InterPro" id="IPR036390">
    <property type="entry name" value="WH_DNA-bd_sf"/>
</dbReference>
<evidence type="ECO:0000259" key="1">
    <source>
        <dbReference type="SMART" id="SM00843"/>
    </source>
</evidence>
<keyword evidence="3" id="KW-1185">Reference proteome</keyword>
<dbReference type="RefSeq" id="WP_372494884.1">
    <property type="nucleotide sequence ID" value="NZ_JAMTCS010000008.1"/>
</dbReference>
<accession>A0A9X2G4E9</accession>
<dbReference type="SMART" id="SM00843">
    <property type="entry name" value="Ftsk_gamma"/>
    <property type="match status" value="1"/>
</dbReference>
<reference evidence="2" key="1">
    <citation type="submission" date="2022-06" db="EMBL/GenBank/DDBJ databases">
        <title>Genomic Encyclopedia of Archaeal and Bacterial Type Strains, Phase II (KMG-II): from individual species to whole genera.</title>
        <authorList>
            <person name="Goeker M."/>
        </authorList>
    </citation>
    <scope>NUCLEOTIDE SEQUENCE</scope>
    <source>
        <strain evidence="2">DSM 26652</strain>
    </source>
</reference>
<proteinExistence type="predicted"/>
<dbReference type="Pfam" id="PF09397">
    <property type="entry name" value="FtsK_gamma"/>
    <property type="match status" value="1"/>
</dbReference>
<comment type="caution">
    <text evidence="2">The sequence shown here is derived from an EMBL/GenBank/DDBJ whole genome shotgun (WGS) entry which is preliminary data.</text>
</comment>
<protein>
    <submittedName>
        <fullName evidence="2">Ftsk gamma domain-containing protein</fullName>
    </submittedName>
</protein>
<dbReference type="InterPro" id="IPR018541">
    <property type="entry name" value="Ftsk_gamma"/>
</dbReference>
<dbReference type="Gene3D" id="1.10.10.10">
    <property type="entry name" value="Winged helix-like DNA-binding domain superfamily/Winged helix DNA-binding domain"/>
    <property type="match status" value="1"/>
</dbReference>
<dbReference type="EMBL" id="JAMTCS010000008">
    <property type="protein sequence ID" value="MCP2265550.1"/>
    <property type="molecule type" value="Genomic_DNA"/>
</dbReference>
<dbReference type="AlphaFoldDB" id="A0A9X2G4E9"/>
<dbReference type="SUPFAM" id="SSF46785">
    <property type="entry name" value="Winged helix' DNA-binding domain"/>
    <property type="match status" value="1"/>
</dbReference>